<dbReference type="OrthoDB" id="59449at2759"/>
<keyword evidence="2" id="KW-1185">Reference proteome</keyword>
<reference evidence="1 2" key="1">
    <citation type="journal article" date="2014" name="Genome Biol. Evol.">
        <title>The secreted proteins of Achlya hypogyna and Thraustotheca clavata identify the ancestral oomycete secretome and reveal gene acquisitions by horizontal gene transfer.</title>
        <authorList>
            <person name="Misner I."/>
            <person name="Blouin N."/>
            <person name="Leonard G."/>
            <person name="Richards T.A."/>
            <person name="Lane C.E."/>
        </authorList>
    </citation>
    <scope>NUCLEOTIDE SEQUENCE [LARGE SCALE GENOMIC DNA]</scope>
    <source>
        <strain evidence="1 2">ATCC 34112</strain>
    </source>
</reference>
<gene>
    <name evidence="1" type="ORF">THRCLA_21594</name>
</gene>
<accession>A0A1V9ZV44</accession>
<dbReference type="EMBL" id="JNBS01001397">
    <property type="protein sequence ID" value="OQS01841.1"/>
    <property type="molecule type" value="Genomic_DNA"/>
</dbReference>
<dbReference type="Proteomes" id="UP000243217">
    <property type="component" value="Unassembled WGS sequence"/>
</dbReference>
<dbReference type="AlphaFoldDB" id="A0A1V9ZV44"/>
<organism evidence="1 2">
    <name type="scientific">Thraustotheca clavata</name>
    <dbReference type="NCBI Taxonomy" id="74557"/>
    <lineage>
        <taxon>Eukaryota</taxon>
        <taxon>Sar</taxon>
        <taxon>Stramenopiles</taxon>
        <taxon>Oomycota</taxon>
        <taxon>Saprolegniomycetes</taxon>
        <taxon>Saprolegniales</taxon>
        <taxon>Achlyaceae</taxon>
        <taxon>Thraustotheca</taxon>
    </lineage>
</organism>
<proteinExistence type="predicted"/>
<protein>
    <submittedName>
        <fullName evidence="1">Uncharacterized protein</fullName>
    </submittedName>
</protein>
<name>A0A1V9ZV44_9STRA</name>
<evidence type="ECO:0000313" key="1">
    <source>
        <dbReference type="EMBL" id="OQS01841.1"/>
    </source>
</evidence>
<sequence length="345" mass="38573">MASSYSGYKGFRSWAGQECPTLKPGETYDSRATKFSVMGQSIMNTQPTSICVKNPAYSSVHTADFGLVTKADYAKANNLSKDSYNDVVAGKSFLGISMYQSDFVHFQNDAKNLVGIPMEKYKRAFETMAKEDDERTEDGIVCIPRDRIKELLTIVYGKIPTTRMLDIYAHMLDPIPDSKISWQLFLEATERIMIFVVNNTSKMQGKASWMEYLKSHRVLPGVMPSSSYQIDYGMNGSNPLDRPYLSRTKGMASTTSDLADGTTKNTFHIPRYAGFMPETQHNPDAVTQGDCNAPRTKGSDLRLYHLNNIPGYTGFIPEDSKNVRGEATTGTDPRTTNGFIYRPHT</sequence>
<evidence type="ECO:0000313" key="2">
    <source>
        <dbReference type="Proteomes" id="UP000243217"/>
    </source>
</evidence>
<comment type="caution">
    <text evidence="1">The sequence shown here is derived from an EMBL/GenBank/DDBJ whole genome shotgun (WGS) entry which is preliminary data.</text>
</comment>